<dbReference type="OrthoDB" id="9797819at2"/>
<dbReference type="GO" id="GO:0016740">
    <property type="term" value="F:transferase activity"/>
    <property type="evidence" value="ECO:0007669"/>
    <property type="project" value="UniProtKB-KW"/>
</dbReference>
<dbReference type="EMBL" id="FNBT01000001">
    <property type="protein sequence ID" value="SDF09437.1"/>
    <property type="molecule type" value="Genomic_DNA"/>
</dbReference>
<dbReference type="STRING" id="1550231.SAMN05660662_1078"/>
<feature type="domain" description="Glycosyltransferase 2-like" evidence="2">
    <location>
        <begin position="12"/>
        <end position="154"/>
    </location>
</feature>
<evidence type="ECO:0000256" key="1">
    <source>
        <dbReference type="ARBA" id="ARBA00006739"/>
    </source>
</evidence>
<name>A0A1G7I9K5_9ACTN</name>
<keyword evidence="4" id="KW-1185">Reference proteome</keyword>
<dbReference type="InterPro" id="IPR050256">
    <property type="entry name" value="Glycosyltransferase_2"/>
</dbReference>
<dbReference type="Proteomes" id="UP000199406">
    <property type="component" value="Unassembled WGS sequence"/>
</dbReference>
<dbReference type="PANTHER" id="PTHR48090">
    <property type="entry name" value="UNDECAPRENYL-PHOSPHATE 4-DEOXY-4-FORMAMIDO-L-ARABINOSE TRANSFERASE-RELATED"/>
    <property type="match status" value="1"/>
</dbReference>
<evidence type="ECO:0000259" key="2">
    <source>
        <dbReference type="Pfam" id="PF00535"/>
    </source>
</evidence>
<reference evidence="4" key="1">
    <citation type="submission" date="2016-10" db="EMBL/GenBank/DDBJ databases">
        <authorList>
            <person name="Varghese N."/>
            <person name="Submissions S."/>
        </authorList>
    </citation>
    <scope>NUCLEOTIDE SEQUENCE [LARGE SCALE GENOMIC DNA]</scope>
    <source>
        <strain evidence="4">DSM 44268</strain>
    </source>
</reference>
<keyword evidence="3" id="KW-0808">Transferase</keyword>
<dbReference type="InterPro" id="IPR001173">
    <property type="entry name" value="Glyco_trans_2-like"/>
</dbReference>
<dbReference type="InterPro" id="IPR029044">
    <property type="entry name" value="Nucleotide-diphossugar_trans"/>
</dbReference>
<gene>
    <name evidence="3" type="ORF">SAMN05660662_1078</name>
</gene>
<comment type="similarity">
    <text evidence="1">Belongs to the glycosyltransferase 2 family.</text>
</comment>
<dbReference type="AlphaFoldDB" id="A0A1G7I9K5"/>
<sequence>MDDSAYAPTVDVVLPCLDEAASLPWVLSRLPAGYRAIVADNGSTDGSATIAAELGATVVGVPQRGFGAAAHAGLLAADADVVCFCDADGSMDPAQLPRVADPVLADQADLVLGRRRPARGAWPVHARVANIALARMLRRRTGLRLHDLGPMRAARRHELVALGLTDRRFGYPLEMVTAAADDGWRVREVDVDYSLRTEGSKSKVTGTVLGTVRTIRDMRGVLAR</sequence>
<dbReference type="PANTHER" id="PTHR48090:SF7">
    <property type="entry name" value="RFBJ PROTEIN"/>
    <property type="match status" value="1"/>
</dbReference>
<accession>A0A1G7I9K5</accession>
<organism evidence="3 4">
    <name type="scientific">Blastococcus aurantiacus</name>
    <dbReference type="NCBI Taxonomy" id="1550231"/>
    <lineage>
        <taxon>Bacteria</taxon>
        <taxon>Bacillati</taxon>
        <taxon>Actinomycetota</taxon>
        <taxon>Actinomycetes</taxon>
        <taxon>Geodermatophilales</taxon>
        <taxon>Geodermatophilaceae</taxon>
        <taxon>Blastococcus</taxon>
    </lineage>
</organism>
<proteinExistence type="inferred from homology"/>
<dbReference type="SUPFAM" id="SSF53448">
    <property type="entry name" value="Nucleotide-diphospho-sugar transferases"/>
    <property type="match status" value="1"/>
</dbReference>
<dbReference type="Pfam" id="PF00535">
    <property type="entry name" value="Glycos_transf_2"/>
    <property type="match status" value="1"/>
</dbReference>
<dbReference type="CDD" id="cd04179">
    <property type="entry name" value="DPM_DPG-synthase_like"/>
    <property type="match status" value="1"/>
</dbReference>
<protein>
    <submittedName>
        <fullName evidence="3">Glycosyl transferase family 2</fullName>
    </submittedName>
</protein>
<evidence type="ECO:0000313" key="4">
    <source>
        <dbReference type="Proteomes" id="UP000199406"/>
    </source>
</evidence>
<dbReference type="RefSeq" id="WP_091763992.1">
    <property type="nucleotide sequence ID" value="NZ_FNBT01000001.1"/>
</dbReference>
<evidence type="ECO:0000313" key="3">
    <source>
        <dbReference type="EMBL" id="SDF09437.1"/>
    </source>
</evidence>
<dbReference type="Gene3D" id="3.90.550.10">
    <property type="entry name" value="Spore Coat Polysaccharide Biosynthesis Protein SpsA, Chain A"/>
    <property type="match status" value="1"/>
</dbReference>